<dbReference type="GO" id="GO:0008270">
    <property type="term" value="F:zinc ion binding"/>
    <property type="evidence" value="ECO:0007669"/>
    <property type="project" value="UniProtKB-KW"/>
</dbReference>
<keyword evidence="1" id="KW-0479">Metal-binding</keyword>
<sequence length="692" mass="75025">MSSLVSEYLFNPLVRQARRFSSGPGTPEPQGDLACAEAAQRPSSSGRGIWDSVGNPLVYEGTEAATGYTTSDESGPSLPAFPDVAHQSQHALAEQVSFRSMAEQRTPASSVSQTTAAAHRGEDAGAVAGRTVLPEDDGMGVLRQRILAIQLREDIQQDDKARMMHSLLMEGYNQSKVTSPLPQRPVSPSNSVMPEHGRTKGALEMALSFLNNLGEHSGAVPIHVTEEDRQPTFVPESIGPSAAETSGYRAPAVGRGSDNAIDVDAHSRLGCEHYRRKVKMQCATCERWYTCRLCHDKVEDHILPRKATKYMLCMLCGCVQRVGGTCANCGVTAGRYYCDICKLWNDDSDKPIYHCDKCGICRVGHGLGRDFFHCDKCMACIAIKIAKSHKCIERSLDSDCPICGDYMFSSRAKVVFMSCGHSIHQACYEEHIKTSYKCPICYKSVTNMDMQFRLYHAAVLNQPMPPEYADTRAIISCNDCSAKSQTKYHWLGLRCSICQSYNTVPLQILNAPKNATLPDAQINGSGPDGALLASAASVGALTGASTHATIPDMGGPASQAPERLSPPTILPHSLPGPPMDIPRAPTATRPGTSTGQVAEPPSFSPYVIPDRIARSVSPIPTIGGLDEDDEEREAREFWGGDANGNILPTSGGETDEDEAEDDTSDSEDDEDADIDEDEDEDDEDDIQLFGHR</sequence>
<proteinExistence type="predicted"/>
<dbReference type="AlphaFoldDB" id="A0A420YHK9"/>
<dbReference type="SMART" id="SM00184">
    <property type="entry name" value="RING"/>
    <property type="match status" value="1"/>
</dbReference>
<dbReference type="GO" id="GO:0016567">
    <property type="term" value="P:protein ubiquitination"/>
    <property type="evidence" value="ECO:0007669"/>
    <property type="project" value="TreeGrafter"/>
</dbReference>
<dbReference type="SUPFAM" id="SSF161219">
    <property type="entry name" value="CHY zinc finger-like"/>
    <property type="match status" value="1"/>
</dbReference>
<dbReference type="InterPro" id="IPR013083">
    <property type="entry name" value="Znf_RING/FYVE/PHD"/>
</dbReference>
<dbReference type="InterPro" id="IPR039512">
    <property type="entry name" value="RCHY1_zinc-ribbon"/>
</dbReference>
<accession>A0A420YHK9</accession>
<evidence type="ECO:0000256" key="2">
    <source>
        <dbReference type="ARBA" id="ARBA00022771"/>
    </source>
</evidence>
<evidence type="ECO:0000256" key="4">
    <source>
        <dbReference type="PROSITE-ProRule" id="PRU00601"/>
    </source>
</evidence>
<feature type="domain" description="CHY-type" evidence="7">
    <location>
        <begin position="264"/>
        <end position="331"/>
    </location>
</feature>
<dbReference type="Pfam" id="PF14599">
    <property type="entry name" value="zinc_ribbon_6"/>
    <property type="match status" value="1"/>
</dbReference>
<feature type="region of interest" description="Disordered" evidence="5">
    <location>
        <begin position="547"/>
        <end position="692"/>
    </location>
</feature>
<keyword evidence="10" id="KW-1185">Reference proteome</keyword>
<feature type="domain" description="RING-type" evidence="6">
    <location>
        <begin position="400"/>
        <end position="441"/>
    </location>
</feature>
<dbReference type="SUPFAM" id="SSF161245">
    <property type="entry name" value="Zinc hairpin stack"/>
    <property type="match status" value="1"/>
</dbReference>
<evidence type="ECO:0000259" key="7">
    <source>
        <dbReference type="PROSITE" id="PS51266"/>
    </source>
</evidence>
<evidence type="ECO:0000256" key="3">
    <source>
        <dbReference type="ARBA" id="ARBA00022833"/>
    </source>
</evidence>
<dbReference type="InterPro" id="IPR001841">
    <property type="entry name" value="Znf_RING"/>
</dbReference>
<dbReference type="GO" id="GO:0005634">
    <property type="term" value="C:nucleus"/>
    <property type="evidence" value="ECO:0007669"/>
    <property type="project" value="TreeGrafter"/>
</dbReference>
<keyword evidence="3" id="KW-0862">Zinc</keyword>
<organism evidence="9 10">
    <name type="scientific">Coniochaeta pulveracea</name>
    <dbReference type="NCBI Taxonomy" id="177199"/>
    <lineage>
        <taxon>Eukaryota</taxon>
        <taxon>Fungi</taxon>
        <taxon>Dikarya</taxon>
        <taxon>Ascomycota</taxon>
        <taxon>Pezizomycotina</taxon>
        <taxon>Sordariomycetes</taxon>
        <taxon>Sordariomycetidae</taxon>
        <taxon>Coniochaetales</taxon>
        <taxon>Coniochaetaceae</taxon>
        <taxon>Coniochaeta</taxon>
    </lineage>
</organism>
<dbReference type="SUPFAM" id="SSF57850">
    <property type="entry name" value="RING/U-box"/>
    <property type="match status" value="1"/>
</dbReference>
<dbReference type="PANTHER" id="PTHR21319:SF0">
    <property type="entry name" value="AND RING FINGER DOMAIN PROTEIN, PUTATIVE (AFU_ORTHOLOGUE AFUA_1G08900)-RELATED"/>
    <property type="match status" value="1"/>
</dbReference>
<feature type="region of interest" description="Disordered" evidence="5">
    <location>
        <begin position="175"/>
        <end position="194"/>
    </location>
</feature>
<feature type="compositionally biased region" description="Polar residues" evidence="5">
    <location>
        <begin position="175"/>
        <end position="192"/>
    </location>
</feature>
<evidence type="ECO:0000259" key="6">
    <source>
        <dbReference type="PROSITE" id="PS50089"/>
    </source>
</evidence>
<dbReference type="OrthoDB" id="411372at2759"/>
<dbReference type="Pfam" id="PF13639">
    <property type="entry name" value="zf-RING_2"/>
    <property type="match status" value="1"/>
</dbReference>
<evidence type="ECO:0000313" key="10">
    <source>
        <dbReference type="Proteomes" id="UP000275385"/>
    </source>
</evidence>
<dbReference type="CDD" id="cd16464">
    <property type="entry name" value="RING-H2_Pirh2-like"/>
    <property type="match status" value="1"/>
</dbReference>
<dbReference type="EMBL" id="QVQW01000009">
    <property type="protein sequence ID" value="RKU47379.1"/>
    <property type="molecule type" value="Genomic_DNA"/>
</dbReference>
<evidence type="ECO:0000259" key="8">
    <source>
        <dbReference type="PROSITE" id="PS51270"/>
    </source>
</evidence>
<dbReference type="Gene3D" id="2.20.28.10">
    <property type="match status" value="1"/>
</dbReference>
<dbReference type="InterPro" id="IPR017921">
    <property type="entry name" value="Znf_CTCHY"/>
</dbReference>
<dbReference type="Proteomes" id="UP000275385">
    <property type="component" value="Unassembled WGS sequence"/>
</dbReference>
<dbReference type="Gene3D" id="3.30.40.10">
    <property type="entry name" value="Zinc/RING finger domain, C3HC4 (zinc finger)"/>
    <property type="match status" value="1"/>
</dbReference>
<dbReference type="Pfam" id="PF05495">
    <property type="entry name" value="zf-CHY"/>
    <property type="match status" value="1"/>
</dbReference>
<feature type="region of interest" description="Disordered" evidence="5">
    <location>
        <begin position="20"/>
        <end position="53"/>
    </location>
</feature>
<gene>
    <name evidence="9" type="ORF">DL546_006897</name>
</gene>
<reference evidence="9 10" key="1">
    <citation type="submission" date="2018-08" db="EMBL/GenBank/DDBJ databases">
        <title>Draft genome of the lignicolous fungus Coniochaeta pulveracea.</title>
        <authorList>
            <person name="Borstlap C.J."/>
            <person name="De Witt R.N."/>
            <person name="Botha A."/>
            <person name="Volschenk H."/>
        </authorList>
    </citation>
    <scope>NUCLEOTIDE SEQUENCE [LARGE SCALE GENOMIC DNA]</scope>
    <source>
        <strain evidence="9 10">CAB683</strain>
    </source>
</reference>
<dbReference type="InterPro" id="IPR008913">
    <property type="entry name" value="Znf_CHY"/>
</dbReference>
<evidence type="ECO:0000313" key="9">
    <source>
        <dbReference type="EMBL" id="RKU47379.1"/>
    </source>
</evidence>
<evidence type="ECO:0008006" key="11">
    <source>
        <dbReference type="Google" id="ProtNLM"/>
    </source>
</evidence>
<name>A0A420YHK9_9PEZI</name>
<evidence type="ECO:0000256" key="1">
    <source>
        <dbReference type="ARBA" id="ARBA00022723"/>
    </source>
</evidence>
<dbReference type="PANTHER" id="PTHR21319">
    <property type="entry name" value="RING FINGER AND CHY ZINC FINGER DOMAIN-CONTAINING PROTEIN 1"/>
    <property type="match status" value="1"/>
</dbReference>
<feature type="compositionally biased region" description="Acidic residues" evidence="5">
    <location>
        <begin position="653"/>
        <end position="686"/>
    </location>
</feature>
<keyword evidence="2 4" id="KW-0863">Zinc-finger</keyword>
<dbReference type="GO" id="GO:0006511">
    <property type="term" value="P:ubiquitin-dependent protein catabolic process"/>
    <property type="evidence" value="ECO:0007669"/>
    <property type="project" value="TreeGrafter"/>
</dbReference>
<protein>
    <recommendedName>
        <fullName evidence="11">Zf-CHY-domain-containing protein</fullName>
    </recommendedName>
</protein>
<dbReference type="InterPro" id="IPR037275">
    <property type="entry name" value="Znf_CTCHY_sf"/>
</dbReference>
<dbReference type="GO" id="GO:0061630">
    <property type="term" value="F:ubiquitin protein ligase activity"/>
    <property type="evidence" value="ECO:0007669"/>
    <property type="project" value="TreeGrafter"/>
</dbReference>
<evidence type="ECO:0000256" key="5">
    <source>
        <dbReference type="SAM" id="MobiDB-lite"/>
    </source>
</evidence>
<dbReference type="STRING" id="177199.A0A420YHK9"/>
<feature type="region of interest" description="Disordered" evidence="5">
    <location>
        <begin position="232"/>
        <end position="251"/>
    </location>
</feature>
<dbReference type="PROSITE" id="PS51270">
    <property type="entry name" value="ZF_CTCHY"/>
    <property type="match status" value="1"/>
</dbReference>
<comment type="caution">
    <text evidence="9">The sequence shown here is derived from an EMBL/GenBank/DDBJ whole genome shotgun (WGS) entry which is preliminary data.</text>
</comment>
<dbReference type="PROSITE" id="PS51266">
    <property type="entry name" value="ZF_CHY"/>
    <property type="match status" value="1"/>
</dbReference>
<dbReference type="PROSITE" id="PS50089">
    <property type="entry name" value="ZF_RING_2"/>
    <property type="match status" value="1"/>
</dbReference>
<dbReference type="InterPro" id="IPR037274">
    <property type="entry name" value="Znf_CHY_sf"/>
</dbReference>
<feature type="domain" description="CTCHY-type" evidence="8">
    <location>
        <begin position="333"/>
        <end position="399"/>
    </location>
</feature>